<gene>
    <name evidence="2" type="ORF">JI435_412730</name>
</gene>
<dbReference type="AlphaFoldDB" id="A0A7U2F9D0"/>
<accession>A0A7U2F9D0</accession>
<reference evidence="3" key="1">
    <citation type="journal article" date="2021" name="BMC Genomics">
        <title>Chromosome-level genome assembly and manually-curated proteome of model necrotroph Parastagonospora nodorum Sn15 reveals a genome-wide trove of candidate effector homologs, and redundancy of virulence-related functions within an accessory chromosome.</title>
        <authorList>
            <person name="Bertazzoni S."/>
            <person name="Jones D.A.B."/>
            <person name="Phan H.T."/>
            <person name="Tan K.-C."/>
            <person name="Hane J.K."/>
        </authorList>
    </citation>
    <scope>NUCLEOTIDE SEQUENCE [LARGE SCALE GENOMIC DNA]</scope>
    <source>
        <strain evidence="3">SN15 / ATCC MYA-4574 / FGSC 10173)</strain>
    </source>
</reference>
<name>A0A7U2F9D0_PHANO</name>
<feature type="compositionally biased region" description="Polar residues" evidence="1">
    <location>
        <begin position="23"/>
        <end position="42"/>
    </location>
</feature>
<evidence type="ECO:0000256" key="1">
    <source>
        <dbReference type="SAM" id="MobiDB-lite"/>
    </source>
</evidence>
<dbReference type="Proteomes" id="UP000663193">
    <property type="component" value="Chromosome 9"/>
</dbReference>
<dbReference type="EMBL" id="CP069031">
    <property type="protein sequence ID" value="QRC98885.1"/>
    <property type="molecule type" value="Genomic_DNA"/>
</dbReference>
<dbReference type="VEuPathDB" id="FungiDB:JI435_412730"/>
<sequence length="55" mass="6196">MDGVSPTPVHNRQKSRNRAVTAYTGTLLSNQTSRERSTSTLYSKIRNTRSLSVRD</sequence>
<evidence type="ECO:0000313" key="2">
    <source>
        <dbReference type="EMBL" id="QRC98885.1"/>
    </source>
</evidence>
<organism evidence="2 3">
    <name type="scientific">Phaeosphaeria nodorum (strain SN15 / ATCC MYA-4574 / FGSC 10173)</name>
    <name type="common">Glume blotch fungus</name>
    <name type="synonym">Parastagonospora nodorum</name>
    <dbReference type="NCBI Taxonomy" id="321614"/>
    <lineage>
        <taxon>Eukaryota</taxon>
        <taxon>Fungi</taxon>
        <taxon>Dikarya</taxon>
        <taxon>Ascomycota</taxon>
        <taxon>Pezizomycotina</taxon>
        <taxon>Dothideomycetes</taxon>
        <taxon>Pleosporomycetidae</taxon>
        <taxon>Pleosporales</taxon>
        <taxon>Pleosporineae</taxon>
        <taxon>Phaeosphaeriaceae</taxon>
        <taxon>Parastagonospora</taxon>
    </lineage>
</organism>
<proteinExistence type="predicted"/>
<evidence type="ECO:0000313" key="3">
    <source>
        <dbReference type="Proteomes" id="UP000663193"/>
    </source>
</evidence>
<feature type="region of interest" description="Disordered" evidence="1">
    <location>
        <begin position="1"/>
        <end position="55"/>
    </location>
</feature>
<keyword evidence="3" id="KW-1185">Reference proteome</keyword>
<protein>
    <submittedName>
        <fullName evidence="2">Uncharacterized protein</fullName>
    </submittedName>
</protein>